<dbReference type="Proteomes" id="UP001163321">
    <property type="component" value="Chromosome 2"/>
</dbReference>
<evidence type="ECO:0000313" key="2">
    <source>
        <dbReference type="Proteomes" id="UP001163321"/>
    </source>
</evidence>
<accession>A0ACC0WDS5</accession>
<evidence type="ECO:0000313" key="1">
    <source>
        <dbReference type="EMBL" id="KAI9916904.1"/>
    </source>
</evidence>
<proteinExistence type="predicted"/>
<dbReference type="EMBL" id="CM047581">
    <property type="protein sequence ID" value="KAI9916904.1"/>
    <property type="molecule type" value="Genomic_DNA"/>
</dbReference>
<gene>
    <name evidence="1" type="ORF">PsorP6_017868</name>
</gene>
<keyword evidence="2" id="KW-1185">Reference proteome</keyword>
<organism evidence="1 2">
    <name type="scientific">Peronosclerospora sorghi</name>
    <dbReference type="NCBI Taxonomy" id="230839"/>
    <lineage>
        <taxon>Eukaryota</taxon>
        <taxon>Sar</taxon>
        <taxon>Stramenopiles</taxon>
        <taxon>Oomycota</taxon>
        <taxon>Peronosporomycetes</taxon>
        <taxon>Peronosporales</taxon>
        <taxon>Peronosporaceae</taxon>
        <taxon>Peronosclerospora</taxon>
    </lineage>
</organism>
<comment type="caution">
    <text evidence="1">The sequence shown here is derived from an EMBL/GenBank/DDBJ whole genome shotgun (WGS) entry which is preliminary data.</text>
</comment>
<sequence>MVQVKLLFSKQPQPEILLVLDTLTLNGAGDVYGVAGAGESDEEDKDDNDVEDFDAMLEKQFGYVDDEGNIVYIGYALEEEERKEDVGADSHDLPQALRDTKPDVEEEEEKAETLENDVSDLSANEIKAEMEPPAAPAPCPCINPALMIRGIYGGDLEDGDREITLDDCWSLVLKHLDEWKQVLPGTMSHQIWKSKMSETEESSNGDEDDEDCDEDFEDEDEDEQEKEEGNDRTHLAPLQMK</sequence>
<reference evidence="1 2" key="1">
    <citation type="journal article" date="2022" name="bioRxiv">
        <title>The genome of the oomycete Peronosclerospora sorghi, a cosmopolitan pathogen of maize and sorghum, is inflated with dispersed pseudogenes.</title>
        <authorList>
            <person name="Fletcher K."/>
            <person name="Martin F."/>
            <person name="Isakeit T."/>
            <person name="Cavanaugh K."/>
            <person name="Magill C."/>
            <person name="Michelmore R."/>
        </authorList>
    </citation>
    <scope>NUCLEOTIDE SEQUENCE [LARGE SCALE GENOMIC DNA]</scope>
    <source>
        <strain evidence="1">P6</strain>
    </source>
</reference>
<name>A0ACC0WDS5_9STRA</name>
<protein>
    <submittedName>
        <fullName evidence="1">Uncharacterized protein</fullName>
    </submittedName>
</protein>